<accession>A0A6P5RBY9</accession>
<keyword evidence="1" id="KW-0175">Coiled coil</keyword>
<organism evidence="3 4">
    <name type="scientific">Prunus avium</name>
    <name type="common">Cherry</name>
    <name type="synonym">Cerasus avium</name>
    <dbReference type="NCBI Taxonomy" id="42229"/>
    <lineage>
        <taxon>Eukaryota</taxon>
        <taxon>Viridiplantae</taxon>
        <taxon>Streptophyta</taxon>
        <taxon>Embryophyta</taxon>
        <taxon>Tracheophyta</taxon>
        <taxon>Spermatophyta</taxon>
        <taxon>Magnoliopsida</taxon>
        <taxon>eudicotyledons</taxon>
        <taxon>Gunneridae</taxon>
        <taxon>Pentapetalae</taxon>
        <taxon>rosids</taxon>
        <taxon>fabids</taxon>
        <taxon>Rosales</taxon>
        <taxon>Rosaceae</taxon>
        <taxon>Amygdaloideae</taxon>
        <taxon>Amygdaleae</taxon>
        <taxon>Prunus</taxon>
    </lineage>
</organism>
<feature type="compositionally biased region" description="Polar residues" evidence="2">
    <location>
        <begin position="17"/>
        <end position="52"/>
    </location>
</feature>
<feature type="compositionally biased region" description="Basic residues" evidence="2">
    <location>
        <begin position="1"/>
        <end position="12"/>
    </location>
</feature>
<dbReference type="PANTHER" id="PTHR34461:SF4">
    <property type="entry name" value="OS01G0101800 PROTEIN"/>
    <property type="match status" value="1"/>
</dbReference>
<dbReference type="AlphaFoldDB" id="A0A6P5RBY9"/>
<evidence type="ECO:0000313" key="4">
    <source>
        <dbReference type="RefSeq" id="XP_021800277.1"/>
    </source>
</evidence>
<sequence length="884" mass="97534">MEAKHTSMKWKRPSPSMDISTSSKSQIYHNNRSGLVRNSNGHPELLSHQSNPKRPRSVEPIRQGSLDGNMPLHSLIKDLRVKRVFSATSKPPENLTDHHKFGAEFGSYEQENGPKSVKNGGVESSGNGFSRSGPDVDDSESKGTERLDMGFVSKARRTDHLSLKSPVREGIGGISSDVEQRSGDANQDCSQKSSADVKENGVRLNFENKTKLQVLKPRQRVFKAPGSFGYRRLLPYLKDIAEDISCALDFCQHPNLYKGSEGKPFQGMRASKNPPGSLHQFDAHKLSREYHTSGSSTLLENVQVCFQETSNGNERSSESPECVPASPSITVVDECLSKPPVDGQTEKFDVGFSCKAQKLNASPLSSSAMEDSQVNKDHVIDTHIDFYTPAEDVGTSDKAGNGEAQNVEDMNSLSSSMMDECYSCKVNVIGQNCENSNQNHINEQRVYNAGLVLNQIDDSNEESVQRTPPDAEMLGKLEVEVKRISRAGYVLQTANLSLGKPSNVFNHTDATCVDVKKQESTPKRKRVLNPCSRLKLFRSPGSVSYRRLLPYLLDIEKNNSCANTNKDLEHRLQPPLTPNQQETLMDQSNDFRFHSEHQICDPGTLPTPQLTSANGSSNYGGDNLTSPEHVAESQMSFDVQKEQHVQQAASGNQSKLETSPDIVSLGHEKDPITLFFPSTCEATSIKDGAISVTNSSSDCPEEDHIGSRIALSSGGKPLPVQADSLCQNSSQIDATVSSGIHSDGLRKQILKRNPRGCRGLCTCLNCTSFRLHAERAFEFSRNQMQDAEEVALDLMKELSSLRKMFEMSAVGANTHVVDLNEVKEACRKASEAEENARNRLDEMNYDLNIHCRITCVHGPKVTFANYVEEKSSQKQTFQATSLKP</sequence>
<evidence type="ECO:0000256" key="2">
    <source>
        <dbReference type="SAM" id="MobiDB-lite"/>
    </source>
</evidence>
<dbReference type="RefSeq" id="XP_021800277.1">
    <property type="nucleotide sequence ID" value="XM_021944585.1"/>
</dbReference>
<name>A0A6P5RBY9_PRUAV</name>
<feature type="region of interest" description="Disordered" evidence="2">
    <location>
        <begin position="106"/>
        <end position="197"/>
    </location>
</feature>
<protein>
    <submittedName>
        <fullName evidence="4">Uncharacterized protein LOC110744598 isoform X1</fullName>
    </submittedName>
</protein>
<gene>
    <name evidence="4" type="primary">LOC110744598</name>
</gene>
<feature type="compositionally biased region" description="Basic and acidic residues" evidence="2">
    <location>
        <begin position="139"/>
        <end position="148"/>
    </location>
</feature>
<feature type="compositionally biased region" description="Polar residues" evidence="2">
    <location>
        <begin position="183"/>
        <end position="194"/>
    </location>
</feature>
<dbReference type="KEGG" id="pavi:110744598"/>
<feature type="coiled-coil region" evidence="1">
    <location>
        <begin position="784"/>
        <end position="842"/>
    </location>
</feature>
<feature type="region of interest" description="Disordered" evidence="2">
    <location>
        <begin position="597"/>
        <end position="627"/>
    </location>
</feature>
<dbReference type="GeneID" id="110744598"/>
<reference evidence="4" key="1">
    <citation type="submission" date="2025-08" db="UniProtKB">
        <authorList>
            <consortium name="RefSeq"/>
        </authorList>
    </citation>
    <scope>IDENTIFICATION</scope>
</reference>
<evidence type="ECO:0000313" key="3">
    <source>
        <dbReference type="Proteomes" id="UP000515124"/>
    </source>
</evidence>
<dbReference type="PANTHER" id="PTHR34461">
    <property type="entry name" value="EXPRESSED PROTEIN"/>
    <property type="match status" value="1"/>
</dbReference>
<feature type="region of interest" description="Disordered" evidence="2">
    <location>
        <begin position="1"/>
        <end position="70"/>
    </location>
</feature>
<keyword evidence="3" id="KW-1185">Reference proteome</keyword>
<evidence type="ECO:0000256" key="1">
    <source>
        <dbReference type="SAM" id="Coils"/>
    </source>
</evidence>
<feature type="compositionally biased region" description="Polar residues" evidence="2">
    <location>
        <begin position="606"/>
        <end position="626"/>
    </location>
</feature>
<proteinExistence type="predicted"/>
<dbReference type="Proteomes" id="UP000515124">
    <property type="component" value="Unplaced"/>
</dbReference>